<keyword evidence="2" id="KW-1185">Reference proteome</keyword>
<sequence>MGEEAGFRCRKCRQALLTGSNIVSSHGVQWSGRVSFTCPVNKIDTVWYVREEELPGWVTDQLDRWSGRVSFTCPVNKIDTVWYVREEELPGWVTDQLDRGEWIKGKLYCPSCNARLGTFDFVTGAKCDCGEFVLPPIHISKSRIDCDQALKTETILQHIVKPIVEDLSATSVETTNETCAR</sequence>
<gene>
    <name evidence="1" type="ORF">HPB47_003498</name>
</gene>
<accession>A0AC60PID1</accession>
<organism evidence="1 2">
    <name type="scientific">Ixodes persulcatus</name>
    <name type="common">Taiga tick</name>
    <dbReference type="NCBI Taxonomy" id="34615"/>
    <lineage>
        <taxon>Eukaryota</taxon>
        <taxon>Metazoa</taxon>
        <taxon>Ecdysozoa</taxon>
        <taxon>Arthropoda</taxon>
        <taxon>Chelicerata</taxon>
        <taxon>Arachnida</taxon>
        <taxon>Acari</taxon>
        <taxon>Parasitiformes</taxon>
        <taxon>Ixodida</taxon>
        <taxon>Ixodoidea</taxon>
        <taxon>Ixodidae</taxon>
        <taxon>Ixodinae</taxon>
        <taxon>Ixodes</taxon>
    </lineage>
</organism>
<evidence type="ECO:0000313" key="1">
    <source>
        <dbReference type="EMBL" id="KAG0420442.1"/>
    </source>
</evidence>
<dbReference type="Proteomes" id="UP000805193">
    <property type="component" value="Unassembled WGS sequence"/>
</dbReference>
<comment type="caution">
    <text evidence="1">The sequence shown here is derived from an EMBL/GenBank/DDBJ whole genome shotgun (WGS) entry which is preliminary data.</text>
</comment>
<dbReference type="EMBL" id="JABSTQ010010508">
    <property type="protein sequence ID" value="KAG0420442.1"/>
    <property type="molecule type" value="Genomic_DNA"/>
</dbReference>
<name>A0AC60PID1_IXOPE</name>
<evidence type="ECO:0000313" key="2">
    <source>
        <dbReference type="Proteomes" id="UP000805193"/>
    </source>
</evidence>
<protein>
    <submittedName>
        <fullName evidence="1">Uncharacterized protein</fullName>
    </submittedName>
</protein>
<reference evidence="1 2" key="1">
    <citation type="journal article" date="2020" name="Cell">
        <title>Large-Scale Comparative Analyses of Tick Genomes Elucidate Their Genetic Diversity and Vector Capacities.</title>
        <authorList>
            <consortium name="Tick Genome and Microbiome Consortium (TIGMIC)"/>
            <person name="Jia N."/>
            <person name="Wang J."/>
            <person name="Shi W."/>
            <person name="Du L."/>
            <person name="Sun Y."/>
            <person name="Zhan W."/>
            <person name="Jiang J.F."/>
            <person name="Wang Q."/>
            <person name="Zhang B."/>
            <person name="Ji P."/>
            <person name="Bell-Sakyi L."/>
            <person name="Cui X.M."/>
            <person name="Yuan T.T."/>
            <person name="Jiang B.G."/>
            <person name="Yang W.F."/>
            <person name="Lam T.T."/>
            <person name="Chang Q.C."/>
            <person name="Ding S.J."/>
            <person name="Wang X.J."/>
            <person name="Zhu J.G."/>
            <person name="Ruan X.D."/>
            <person name="Zhao L."/>
            <person name="Wei J.T."/>
            <person name="Ye R.Z."/>
            <person name="Que T.C."/>
            <person name="Du C.H."/>
            <person name="Zhou Y.H."/>
            <person name="Cheng J.X."/>
            <person name="Dai P.F."/>
            <person name="Guo W.B."/>
            <person name="Han X.H."/>
            <person name="Huang E.J."/>
            <person name="Li L.F."/>
            <person name="Wei W."/>
            <person name="Gao Y.C."/>
            <person name="Liu J.Z."/>
            <person name="Shao H.Z."/>
            <person name="Wang X."/>
            <person name="Wang C.C."/>
            <person name="Yang T.C."/>
            <person name="Huo Q.B."/>
            <person name="Li W."/>
            <person name="Chen H.Y."/>
            <person name="Chen S.E."/>
            <person name="Zhou L.G."/>
            <person name="Ni X.B."/>
            <person name="Tian J.H."/>
            <person name="Sheng Y."/>
            <person name="Liu T."/>
            <person name="Pan Y.S."/>
            <person name="Xia L.Y."/>
            <person name="Li J."/>
            <person name="Zhao F."/>
            <person name="Cao W.C."/>
        </authorList>
    </citation>
    <scope>NUCLEOTIDE SEQUENCE [LARGE SCALE GENOMIC DNA]</scope>
    <source>
        <strain evidence="1">Iper-2018</strain>
    </source>
</reference>
<proteinExistence type="predicted"/>